<dbReference type="EMBL" id="LBFI01000024">
    <property type="protein sequence ID" value="KKM46120.1"/>
    <property type="molecule type" value="Genomic_DNA"/>
</dbReference>
<evidence type="ECO:0000256" key="1">
    <source>
        <dbReference type="SAM" id="MobiDB-lite"/>
    </source>
</evidence>
<dbReference type="Pfam" id="PF13365">
    <property type="entry name" value="Trypsin_2"/>
    <property type="match status" value="1"/>
</dbReference>
<dbReference type="InterPro" id="IPR018114">
    <property type="entry name" value="TRYPSIN_HIS"/>
</dbReference>
<proteinExistence type="predicted"/>
<accession>A0A0U1PTW5</accession>
<reference evidence="2 3" key="1">
    <citation type="submission" date="2015-04" db="EMBL/GenBank/DDBJ databases">
        <title>Draft genome sequence of Rathayibacter toxicus strain FH-142 (AKA 70134 or CS 32), a Western Australian isolate.</title>
        <authorList>
            <consortium name="Consortium for Microbial Forensics and Genomics (microFORGE)"/>
            <person name="Knight B.M."/>
            <person name="Roberts D.P."/>
            <person name="Lin D."/>
            <person name="Hari K."/>
            <person name="Fletcher J."/>
            <person name="Melcher U."/>
            <person name="Blagden T."/>
            <person name="Luster D.G."/>
            <person name="Sechler A.J."/>
            <person name="Schneider W.L."/>
            <person name="Winegar R.A."/>
        </authorList>
    </citation>
    <scope>NUCLEOTIDE SEQUENCE [LARGE SCALE GENOMIC DNA]</scope>
    <source>
        <strain evidence="2 3">FH142</strain>
    </source>
</reference>
<dbReference type="PATRIC" id="fig|145458.8.peg.770"/>
<dbReference type="Proteomes" id="UP000052979">
    <property type="component" value="Unassembled WGS sequence"/>
</dbReference>
<dbReference type="GO" id="GO:0004252">
    <property type="term" value="F:serine-type endopeptidase activity"/>
    <property type="evidence" value="ECO:0007669"/>
    <property type="project" value="InterPro"/>
</dbReference>
<dbReference type="InterPro" id="IPR043504">
    <property type="entry name" value="Peptidase_S1_PA_chymotrypsin"/>
</dbReference>
<dbReference type="SUPFAM" id="SSF50494">
    <property type="entry name" value="Trypsin-like serine proteases"/>
    <property type="match status" value="1"/>
</dbReference>
<organism evidence="2 3">
    <name type="scientific">Rathayibacter toxicus</name>
    <dbReference type="NCBI Taxonomy" id="145458"/>
    <lineage>
        <taxon>Bacteria</taxon>
        <taxon>Bacillati</taxon>
        <taxon>Actinomycetota</taxon>
        <taxon>Actinomycetes</taxon>
        <taxon>Micrococcales</taxon>
        <taxon>Microbacteriaceae</taxon>
        <taxon>Rathayibacter</taxon>
    </lineage>
</organism>
<dbReference type="Gene3D" id="2.40.10.10">
    <property type="entry name" value="Trypsin-like serine proteases"/>
    <property type="match status" value="1"/>
</dbReference>
<evidence type="ECO:0000313" key="3">
    <source>
        <dbReference type="Proteomes" id="UP000052979"/>
    </source>
</evidence>
<dbReference type="GO" id="GO:0006508">
    <property type="term" value="P:proteolysis"/>
    <property type="evidence" value="ECO:0007669"/>
    <property type="project" value="InterPro"/>
</dbReference>
<comment type="caution">
    <text evidence="2">The sequence shown here is derived from an EMBL/GenBank/DDBJ whole genome shotgun (WGS) entry which is preliminary data.</text>
</comment>
<evidence type="ECO:0000313" key="2">
    <source>
        <dbReference type="EMBL" id="KKM46120.1"/>
    </source>
</evidence>
<name>A0A0U1PTW5_9MICO</name>
<dbReference type="AlphaFoldDB" id="A0A0U1PTW5"/>
<evidence type="ECO:0008006" key="4">
    <source>
        <dbReference type="Google" id="ProtNLM"/>
    </source>
</evidence>
<dbReference type="PROSITE" id="PS00134">
    <property type="entry name" value="TRYPSIN_HIS"/>
    <property type="match status" value="1"/>
</dbReference>
<protein>
    <recommendedName>
        <fullName evidence="4">Serine protease</fullName>
    </recommendedName>
</protein>
<keyword evidence="3" id="KW-1185">Reference proteome</keyword>
<dbReference type="InterPro" id="IPR009003">
    <property type="entry name" value="Peptidase_S1_PA"/>
</dbReference>
<sequence>MVTPIFRHRRRSIGTFTTLSIAILTLCTGMPPASAVSEFRKQLPINAGTHIITHNGVCTVGAVLKATTPYAALFPGLAAMRYAVTAGHCVSEYTNVSVENQGVIGQVTWVSSVSDLALIKIDPLARNAVTCDPSSTLHRCSIGVFYTPRAIGNIFLLDQAGRYRSIPFRGTAIPGGDEVFCTSGAVTGVVCAWRNSPLPADQPRHRAGASTWVHDPASEGDSGGPVAGAQGQLYGIISEFTNRDYPMSDVMSYVPIDQFFEEQPYYSLAPPG</sequence>
<gene>
    <name evidence="2" type="ORF">VT73_03340</name>
</gene>
<feature type="region of interest" description="Disordered" evidence="1">
    <location>
        <begin position="202"/>
        <end position="225"/>
    </location>
</feature>